<proteinExistence type="predicted"/>
<dbReference type="Pfam" id="PF13089">
    <property type="entry name" value="PP_kinase_N"/>
    <property type="match status" value="1"/>
</dbReference>
<dbReference type="GO" id="GO:0008976">
    <property type="term" value="F:polyphosphate kinase activity"/>
    <property type="evidence" value="ECO:0007669"/>
    <property type="project" value="UniProtKB-EC"/>
</dbReference>
<dbReference type="GO" id="GO:0009358">
    <property type="term" value="C:polyphosphate kinase complex"/>
    <property type="evidence" value="ECO:0007669"/>
    <property type="project" value="InterPro"/>
</dbReference>
<dbReference type="InterPro" id="IPR036832">
    <property type="entry name" value="PPK_N_dom_sf"/>
</dbReference>
<organism evidence="2">
    <name type="scientific">human gut metagenome</name>
    <dbReference type="NCBI Taxonomy" id="408170"/>
    <lineage>
        <taxon>unclassified sequences</taxon>
        <taxon>metagenomes</taxon>
        <taxon>organismal metagenomes</taxon>
    </lineage>
</organism>
<dbReference type="InterPro" id="IPR025198">
    <property type="entry name" value="PPK_N_dom"/>
</dbReference>
<name>K1RYR9_9ZZZZ</name>
<gene>
    <name evidence="2" type="ORF">LEA_17867</name>
</gene>
<dbReference type="GO" id="GO:0006799">
    <property type="term" value="P:polyphosphate biosynthetic process"/>
    <property type="evidence" value="ECO:0007669"/>
    <property type="project" value="InterPro"/>
</dbReference>
<reference evidence="2" key="1">
    <citation type="journal article" date="2013" name="Environ. Microbiol.">
        <title>Microbiota from the distal guts of lean and obese adolescents exhibit partial functional redundancy besides clear differences in community structure.</title>
        <authorList>
            <person name="Ferrer M."/>
            <person name="Ruiz A."/>
            <person name="Lanza F."/>
            <person name="Haange S.B."/>
            <person name="Oberbach A."/>
            <person name="Till H."/>
            <person name="Bargiela R."/>
            <person name="Campoy C."/>
            <person name="Segura M.T."/>
            <person name="Richter M."/>
            <person name="von Bergen M."/>
            <person name="Seifert J."/>
            <person name="Suarez A."/>
        </authorList>
    </citation>
    <scope>NUCLEOTIDE SEQUENCE</scope>
</reference>
<keyword evidence="2" id="KW-0418">Kinase</keyword>
<feature type="domain" description="Polyphosphate kinase N-terminal" evidence="1">
    <location>
        <begin position="3"/>
        <end position="45"/>
    </location>
</feature>
<sequence>MNYTWLKFNQRVLEEAQDVNVPLFERMRFISIFTSNLDEFFMVRV</sequence>
<dbReference type="InterPro" id="IPR003414">
    <property type="entry name" value="PP_kinase"/>
</dbReference>
<evidence type="ECO:0000259" key="1">
    <source>
        <dbReference type="Pfam" id="PF13089"/>
    </source>
</evidence>
<dbReference type="EMBL" id="AJWY01012243">
    <property type="protein sequence ID" value="EKC50478.1"/>
    <property type="molecule type" value="Genomic_DNA"/>
</dbReference>
<dbReference type="PANTHER" id="PTHR30218:SF0">
    <property type="entry name" value="POLYPHOSPHATE KINASE"/>
    <property type="match status" value="1"/>
</dbReference>
<accession>K1RYR9</accession>
<evidence type="ECO:0000313" key="2">
    <source>
        <dbReference type="EMBL" id="EKC50478.1"/>
    </source>
</evidence>
<dbReference type="SUPFAM" id="SSF140356">
    <property type="entry name" value="PPK N-terminal domain-like"/>
    <property type="match status" value="1"/>
</dbReference>
<comment type="caution">
    <text evidence="2">The sequence shown here is derived from an EMBL/GenBank/DDBJ whole genome shotgun (WGS) entry which is preliminary data.</text>
</comment>
<feature type="non-terminal residue" evidence="2">
    <location>
        <position position="45"/>
    </location>
</feature>
<dbReference type="PANTHER" id="PTHR30218">
    <property type="entry name" value="POLYPHOSPHATE KINASE"/>
    <property type="match status" value="1"/>
</dbReference>
<keyword evidence="2" id="KW-0808">Transferase</keyword>
<dbReference type="Gene3D" id="1.20.58.310">
    <property type="entry name" value="Polyphosphate kinase N-terminal domain"/>
    <property type="match status" value="1"/>
</dbReference>
<protein>
    <submittedName>
        <fullName evidence="2">Polyphosphate kinase</fullName>
        <ecNumber evidence="2">2.7.4.1</ecNumber>
    </submittedName>
</protein>
<dbReference type="EC" id="2.7.4.1" evidence="2"/>
<dbReference type="AlphaFoldDB" id="K1RYR9"/>